<evidence type="ECO:0000313" key="4">
    <source>
        <dbReference type="Proteomes" id="UP001317742"/>
    </source>
</evidence>
<dbReference type="RefSeq" id="WP_281762748.1">
    <property type="nucleotide sequence ID" value="NZ_AP026709.1"/>
</dbReference>
<dbReference type="InterPro" id="IPR001646">
    <property type="entry name" value="5peptide_repeat"/>
</dbReference>
<dbReference type="EMBL" id="AP026709">
    <property type="protein sequence ID" value="BDQ36874.1"/>
    <property type="molecule type" value="Genomic_DNA"/>
</dbReference>
<dbReference type="InterPro" id="IPR024685">
    <property type="entry name" value="Adenylate_cyclase_1_N"/>
</dbReference>
<dbReference type="PANTHER" id="PTHR38760">
    <property type="entry name" value="ADENYLATE CYCLASE"/>
    <property type="match status" value="1"/>
</dbReference>
<gene>
    <name evidence="3" type="ORF">SYK_12340</name>
</gene>
<evidence type="ECO:0000256" key="1">
    <source>
        <dbReference type="SAM" id="MobiDB-lite"/>
    </source>
</evidence>
<dbReference type="Pfam" id="PF13599">
    <property type="entry name" value="Pentapeptide_4"/>
    <property type="match status" value="1"/>
</dbReference>
<dbReference type="Proteomes" id="UP001317742">
    <property type="component" value="Chromosome"/>
</dbReference>
<dbReference type="PANTHER" id="PTHR38760:SF1">
    <property type="entry name" value="ADENYLATE CYCLASE"/>
    <property type="match status" value="1"/>
</dbReference>
<dbReference type="Pfam" id="PF12633">
    <property type="entry name" value="Adenyl_cycl_N"/>
    <property type="match status" value="1"/>
</dbReference>
<evidence type="ECO:0000313" key="3">
    <source>
        <dbReference type="EMBL" id="BDQ36874.1"/>
    </source>
</evidence>
<feature type="domain" description="Adenylate cyclase class-I N-terminal" evidence="2">
    <location>
        <begin position="652"/>
        <end position="842"/>
    </location>
</feature>
<organism evidence="3 4">
    <name type="scientific">Pseudodesulfovibrio nedwellii</name>
    <dbReference type="NCBI Taxonomy" id="2973072"/>
    <lineage>
        <taxon>Bacteria</taxon>
        <taxon>Pseudomonadati</taxon>
        <taxon>Thermodesulfobacteriota</taxon>
        <taxon>Desulfovibrionia</taxon>
        <taxon>Desulfovibrionales</taxon>
        <taxon>Desulfovibrionaceae</taxon>
    </lineage>
</organism>
<evidence type="ECO:0000259" key="2">
    <source>
        <dbReference type="Pfam" id="PF12633"/>
    </source>
</evidence>
<keyword evidence="4" id="KW-1185">Reference proteome</keyword>
<name>A0ABN6S0W0_9BACT</name>
<dbReference type="Pfam" id="PF01295">
    <property type="entry name" value="Adenylate_cycl"/>
    <property type="match status" value="1"/>
</dbReference>
<sequence>MDDKQHTIRNITNSIREFATDSILSDGPGIGELTSEFIGWCKDASPPLRNDAAFRAEIALLLNSIAKNSKDIQTVQHCLQAIIRSGRFGRILCSRFILAKTVSLHKLDAKISNWPVRDRLAIAHEMLKEYPGDNDKETLTWLESLLKPLMATDPVELAPFVAELGEMGETLAFPVKQAVMGGLLGRWINTRLSNGTNDTELHQICLILKAIDDASYAEALAKSVELKHIKPNVEVLRTIATIGEAGNKTILTMLFKTLSDASNGLAGACLDTIIAQDYPGVGKLLASVRTKIPGLKKGAISRAPLLGDTGYANYIQALPEDQQIDAHLESLGVLEAIAPDFIRNVTKQCMPRGQKLRAKKNGSQPVVAPNRKKETDGPQQGFFAKFFKNKPKTLEFILPKYRNIRDMTLPNSHIEDEDLDGRELTALTLANSMFSKTRLTRTRIANSTLNNTVFFLCQCTATTFNNIDFTDSQFAKTTFSGCTFTNCTFFTTTFDDCTFLECRFRDCSFGNASFQQIKMRMTDFGTGSLAGATIHDCSIRTTRFTAMDLTFSELVSNDVRGVEFINSVLHAVYIRDCTLTSMEMPRTTVTRSIIKNSDVAHPLFLANRIRQMTLFAREVEKGVIPKTQETDPFLAQKTLTIWSQELSFMRRERRMLDNNRTRISRAVTTMGRTQQEFVRILPLLLDTDNFERKFNFSETPICRIWGYYPSLSTLEIGRQHLNRLQLRPTTPDVRILALYAMGSTGTVAQTAQSDFDCWVCYDGDLTIAMENGLKRKLEAIALWAESEFNLETHFYPMRMDDVRDNRFLSGDEESSGSAQVLLLKEEFYRTALKIAGKSLAWWITPAGANRKTYAACIRASRRYPVCGKPRLEDFGYLAPVPPDEYFGGSLWQMVKAVHAPFKSVLKLGLLETYAAPGISSLPLCERIKRGLVGNRRGKLDTDPYTALFTTLHNYYIKRNETNAAALLKESFRLKANLTDVPFFMNLPTRPEDESLISVLFGVGYVEPDRIARVNRSWSFSKSLKMGSRVRQYMVDTYQRIQSGLSTEGATKAHINSEDLTRMGRRISANFSRKTHKIMRVPFMDTTETGFPILHFSAVKHSHKPPVWVVRGGSAVEAKQSAEALQPLHRNVDPVRMLAWLLANRIYHPKSLLQADRSIAPIAVADLQKLMPALHNFFPFDATFERDINEGLNSEQVTRAFFILNLTSPHDTRRVDQAAVIYATNWGEMYCRTFLRPGQMFESNPSLFLAQKLDQPITETPKMSLFLPKGAQCKRISLT</sequence>
<reference evidence="3 4" key="1">
    <citation type="submission" date="2022-08" db="EMBL/GenBank/DDBJ databases">
        <title>Genome Sequence of the sulphate-reducing bacterium, Pseudodesulfovibrio sp. SYK.</title>
        <authorList>
            <person name="Kondo R."/>
            <person name="Kataoka T."/>
        </authorList>
    </citation>
    <scope>NUCLEOTIDE SEQUENCE [LARGE SCALE GENOMIC DNA]</scope>
    <source>
        <strain evidence="3 4">SYK</strain>
    </source>
</reference>
<dbReference type="Gene3D" id="2.160.20.80">
    <property type="entry name" value="E3 ubiquitin-protein ligase SopA"/>
    <property type="match status" value="1"/>
</dbReference>
<dbReference type="SUPFAM" id="SSF141571">
    <property type="entry name" value="Pentapeptide repeat-like"/>
    <property type="match status" value="1"/>
</dbReference>
<proteinExistence type="predicted"/>
<protein>
    <recommendedName>
        <fullName evidence="2">Adenylate cyclase class-I N-terminal domain-containing protein</fullName>
    </recommendedName>
</protein>
<feature type="region of interest" description="Disordered" evidence="1">
    <location>
        <begin position="354"/>
        <end position="375"/>
    </location>
</feature>
<accession>A0ABN6S0W0</accession>
<dbReference type="InterPro" id="IPR000274">
    <property type="entry name" value="Adenylate_cyclase_1"/>
</dbReference>